<protein>
    <submittedName>
        <fullName evidence="1">Uncharacterized protein</fullName>
    </submittedName>
</protein>
<proteinExistence type="predicted"/>
<gene>
    <name evidence="1" type="ORF">RAY_47</name>
</gene>
<dbReference type="Proteomes" id="UP000222079">
    <property type="component" value="Segment"/>
</dbReference>
<accession>A0A173GEA9</accession>
<organism evidence="1 2">
    <name type="scientific">Erwinia phage vB_EamM_RAY</name>
    <dbReference type="NCBI Taxonomy" id="1815987"/>
    <lineage>
        <taxon>Viruses</taxon>
        <taxon>Duplodnaviria</taxon>
        <taxon>Heunggongvirae</taxon>
        <taxon>Uroviricota</taxon>
        <taxon>Caudoviricetes</taxon>
        <taxon>Chimalliviridae</taxon>
        <taxon>Agricanvirus</taxon>
        <taxon>Agricanvirus ray</taxon>
    </lineage>
</organism>
<dbReference type="EMBL" id="KU886224">
    <property type="protein sequence ID" value="ANH51828.2"/>
    <property type="molecule type" value="Genomic_DNA"/>
</dbReference>
<evidence type="ECO:0000313" key="2">
    <source>
        <dbReference type="Proteomes" id="UP000222079"/>
    </source>
</evidence>
<keyword evidence="2" id="KW-1185">Reference proteome</keyword>
<sequence>MEVVMPFIRFKAKEIKHTADAVTSLKRFFGLIDKNIDAVKIVAAFQTVDTHNEPLLENSLLIITRMPDGTKRFTSIWNAKFKEELAAFKPELVGEVRSFRLDNQLYMDGNEDNPLKRF</sequence>
<reference evidence="1 2" key="1">
    <citation type="submission" date="2016-03" db="EMBL/GenBank/DDBJ databases">
        <authorList>
            <person name="Sharma R."/>
            <person name="Esplin I.N.D."/>
            <person name="Berg J.A."/>
            <person name="Jensen G.L."/>
            <person name="Keele B.R."/>
            <person name="Ward M.E.H."/>
            <person name="Breakwell D.P."/>
            <person name="Hope S."/>
            <person name="Grose J.H."/>
        </authorList>
    </citation>
    <scope>NUCLEOTIDE SEQUENCE [LARGE SCALE GENOMIC DNA]</scope>
</reference>
<evidence type="ECO:0000313" key="1">
    <source>
        <dbReference type="EMBL" id="ANH51828.2"/>
    </source>
</evidence>
<name>A0A173GEA9_9CAUD</name>